<dbReference type="Pfam" id="PF03938">
    <property type="entry name" value="OmpH"/>
    <property type="match status" value="1"/>
</dbReference>
<dbReference type="GO" id="GO:0005829">
    <property type="term" value="C:cytosol"/>
    <property type="evidence" value="ECO:0007669"/>
    <property type="project" value="TreeGrafter"/>
</dbReference>
<evidence type="ECO:0000256" key="3">
    <source>
        <dbReference type="SAM" id="Coils"/>
    </source>
</evidence>
<dbReference type="Gene3D" id="3.30.910.20">
    <property type="entry name" value="Skp domain"/>
    <property type="match status" value="1"/>
</dbReference>
<feature type="coiled-coil region" evidence="3">
    <location>
        <begin position="76"/>
        <end position="146"/>
    </location>
</feature>
<name>A0A0P0LGT6_PHOVU</name>
<dbReference type="InterPro" id="IPR005632">
    <property type="entry name" value="Chaperone_Skp"/>
</dbReference>
<dbReference type="EMBL" id="CP013020">
    <property type="protein sequence ID" value="ALK84601.1"/>
    <property type="molecule type" value="Genomic_DNA"/>
</dbReference>
<dbReference type="OMA" id="IMMPRSS"/>
<dbReference type="AlphaFoldDB" id="A0A0P0LGT6"/>
<keyword evidence="3" id="KW-0175">Coiled coil</keyword>
<evidence type="ECO:0000313" key="5">
    <source>
        <dbReference type="EMBL" id="ALK84601.1"/>
    </source>
</evidence>
<gene>
    <name evidence="5" type="ORF">BvMPK_1999</name>
</gene>
<evidence type="ECO:0000256" key="1">
    <source>
        <dbReference type="ARBA" id="ARBA00009091"/>
    </source>
</evidence>
<dbReference type="SMART" id="SM00935">
    <property type="entry name" value="OmpH"/>
    <property type="match status" value="1"/>
</dbReference>
<feature type="signal peptide" evidence="4">
    <location>
        <begin position="1"/>
        <end position="25"/>
    </location>
</feature>
<keyword evidence="2 4" id="KW-0732">Signal</keyword>
<dbReference type="Proteomes" id="UP000061587">
    <property type="component" value="Chromosome"/>
</dbReference>
<dbReference type="GO" id="GO:0050821">
    <property type="term" value="P:protein stabilization"/>
    <property type="evidence" value="ECO:0007669"/>
    <property type="project" value="TreeGrafter"/>
</dbReference>
<evidence type="ECO:0000256" key="2">
    <source>
        <dbReference type="ARBA" id="ARBA00022729"/>
    </source>
</evidence>
<dbReference type="PANTHER" id="PTHR35089">
    <property type="entry name" value="CHAPERONE PROTEIN SKP"/>
    <property type="match status" value="1"/>
</dbReference>
<dbReference type="GO" id="GO:0051082">
    <property type="term" value="F:unfolded protein binding"/>
    <property type="evidence" value="ECO:0007669"/>
    <property type="project" value="InterPro"/>
</dbReference>
<dbReference type="PATRIC" id="fig|821.40.peg.2397"/>
<dbReference type="SUPFAM" id="SSF111384">
    <property type="entry name" value="OmpH-like"/>
    <property type="match status" value="1"/>
</dbReference>
<protein>
    <submittedName>
        <fullName evidence="5">Outer Membrane Chaperone Skp</fullName>
    </submittedName>
</protein>
<evidence type="ECO:0000256" key="4">
    <source>
        <dbReference type="SAM" id="SignalP"/>
    </source>
</evidence>
<evidence type="ECO:0000313" key="6">
    <source>
        <dbReference type="Proteomes" id="UP000061587"/>
    </source>
</evidence>
<comment type="similarity">
    <text evidence="1">Belongs to the Skp family.</text>
</comment>
<reference evidence="5 6" key="2">
    <citation type="journal article" date="2016" name="Genome Biol. Evol.">
        <title>Extensive mobilome-driven genome diversification in mouse gut-associated Bacteroides vulgatus mpk.</title>
        <authorList>
            <person name="Lange A."/>
            <person name="Beier S."/>
            <person name="Steimle A."/>
            <person name="Autenrieth I.B."/>
            <person name="Huson D.H."/>
            <person name="Frick J.S."/>
        </authorList>
    </citation>
    <scope>NUCLEOTIDE SEQUENCE [LARGE SCALE GENOMIC DNA]</scope>
    <source>
        <strain evidence="6">mpk</strain>
    </source>
</reference>
<dbReference type="PANTHER" id="PTHR35089:SF1">
    <property type="entry name" value="CHAPERONE PROTEIN SKP"/>
    <property type="match status" value="1"/>
</dbReference>
<organism evidence="5 6">
    <name type="scientific">Phocaeicola vulgatus</name>
    <name type="common">Bacteroides vulgatus</name>
    <dbReference type="NCBI Taxonomy" id="821"/>
    <lineage>
        <taxon>Bacteria</taxon>
        <taxon>Pseudomonadati</taxon>
        <taxon>Bacteroidota</taxon>
        <taxon>Bacteroidia</taxon>
        <taxon>Bacteroidales</taxon>
        <taxon>Bacteroidaceae</taxon>
        <taxon>Phocaeicola</taxon>
    </lineage>
</organism>
<proteinExistence type="inferred from homology"/>
<feature type="chain" id="PRO_5006050214" evidence="4">
    <location>
        <begin position="26"/>
        <end position="208"/>
    </location>
</feature>
<sequence>MKKIMKRTNFILNGFLALAIVLVFAQCSDKNNNAATSSAAPAAGVAGSSNMKIAYVEIDSLLTKYNFWNDLNEVMIQKEENIRTTLNEKAKKLDADAKEFQRKLENNGFATRERAEQEQMRLMKQQQELQALQQKLSDELASENQKNSLQLRDSINSFLKIYNQNKGYDLIISNTGFDNLLYANPAYNITQEIIDGLNARYTPSSVKK</sequence>
<dbReference type="InterPro" id="IPR024930">
    <property type="entry name" value="Skp_dom_sf"/>
</dbReference>
<accession>A0A0P0LGT6</accession>
<reference evidence="6" key="1">
    <citation type="submission" date="2015-10" db="EMBL/GenBank/DDBJ databases">
        <title>Extensive mobilome-driven genome diversification in gut-associated Bacteroides vulgatus mpk.</title>
        <authorList>
            <person name="Beier S."/>
            <person name="Lange A."/>
            <person name="Huson D.H."/>
            <person name="Frick J.-S."/>
            <person name="Autenrieth I.B."/>
        </authorList>
    </citation>
    <scope>NUCLEOTIDE SEQUENCE [LARGE SCALE GENOMIC DNA]</scope>
    <source>
        <strain evidence="6">mpk</strain>
    </source>
</reference>